<keyword evidence="1" id="KW-1133">Transmembrane helix</keyword>
<keyword evidence="1" id="KW-0812">Transmembrane</keyword>
<evidence type="ECO:0000256" key="1">
    <source>
        <dbReference type="SAM" id="Phobius"/>
    </source>
</evidence>
<reference evidence="2 3" key="1">
    <citation type="submission" date="2018-08" db="EMBL/GenBank/DDBJ databases">
        <title>Diversity &amp; Physiological Properties of Lignin-Decomposing Actinobacteria from Soil.</title>
        <authorList>
            <person name="Roh S.G."/>
            <person name="Kim S.B."/>
        </authorList>
    </citation>
    <scope>NUCLEOTIDE SEQUENCE [LARGE SCALE GENOMIC DNA]</scope>
    <source>
        <strain evidence="2 3">MMS17-GH009</strain>
    </source>
</reference>
<dbReference type="RefSeq" id="WP_117486629.1">
    <property type="nucleotide sequence ID" value="NZ_QVIG01000001.1"/>
</dbReference>
<feature type="transmembrane region" description="Helical" evidence="1">
    <location>
        <begin position="180"/>
        <end position="200"/>
    </location>
</feature>
<keyword evidence="1" id="KW-0472">Membrane</keyword>
<gene>
    <name evidence="2" type="ORF">DR950_09130</name>
</gene>
<accession>A0A372ZR91</accession>
<name>A0A372ZR91_9ACTN</name>
<organism evidence="2 3">
    <name type="scientific">Kitasatospora xanthocidica</name>
    <dbReference type="NCBI Taxonomy" id="83382"/>
    <lineage>
        <taxon>Bacteria</taxon>
        <taxon>Bacillati</taxon>
        <taxon>Actinomycetota</taxon>
        <taxon>Actinomycetes</taxon>
        <taxon>Kitasatosporales</taxon>
        <taxon>Streptomycetaceae</taxon>
        <taxon>Kitasatospora</taxon>
    </lineage>
</organism>
<keyword evidence="3" id="KW-1185">Reference proteome</keyword>
<protein>
    <submittedName>
        <fullName evidence="2">Uncharacterized protein</fullName>
    </submittedName>
</protein>
<feature type="transmembrane region" description="Helical" evidence="1">
    <location>
        <begin position="21"/>
        <end position="39"/>
    </location>
</feature>
<dbReference type="EMBL" id="QVIG01000001">
    <property type="protein sequence ID" value="RGD57930.1"/>
    <property type="molecule type" value="Genomic_DNA"/>
</dbReference>
<sequence length="232" mass="24771">MGKADGPRDRRPWRGPTAGQVLRGLIAVLGLAIVVFGFVRYHDAYDEGGAYLDAPVCGATADGAAQADCLRPESGRVTKKWVDANSDSTSCRLAVLRENAPGRTYTVDQSFYDAVDVGSTVELRFWRGRVAEIIHQGHRTDPQTTPWALMFRIGLLVVAGTALLAGGLAGAFLGAWRIQAVILVPLFLLTWGVGARLLAWRWPQALTMGLSALAWLTAAALATAVAVVAAED</sequence>
<dbReference type="Proteomes" id="UP000263377">
    <property type="component" value="Unassembled WGS sequence"/>
</dbReference>
<feature type="transmembrane region" description="Helical" evidence="1">
    <location>
        <begin position="149"/>
        <end position="173"/>
    </location>
</feature>
<comment type="caution">
    <text evidence="2">The sequence shown here is derived from an EMBL/GenBank/DDBJ whole genome shotgun (WGS) entry which is preliminary data.</text>
</comment>
<proteinExistence type="predicted"/>
<evidence type="ECO:0000313" key="2">
    <source>
        <dbReference type="EMBL" id="RGD57930.1"/>
    </source>
</evidence>
<dbReference type="AlphaFoldDB" id="A0A372ZR91"/>
<evidence type="ECO:0000313" key="3">
    <source>
        <dbReference type="Proteomes" id="UP000263377"/>
    </source>
</evidence>
<feature type="transmembrane region" description="Helical" evidence="1">
    <location>
        <begin position="212"/>
        <end position="230"/>
    </location>
</feature>